<keyword evidence="1" id="KW-0472">Membrane</keyword>
<dbReference type="Proteomes" id="UP000095282">
    <property type="component" value="Unplaced"/>
</dbReference>
<dbReference type="AlphaFoldDB" id="A0A1I7UYM6"/>
<reference evidence="3" key="1">
    <citation type="submission" date="2016-11" db="UniProtKB">
        <authorList>
            <consortium name="WormBaseParasite"/>
        </authorList>
    </citation>
    <scope>IDENTIFICATION</scope>
</reference>
<feature type="transmembrane region" description="Helical" evidence="1">
    <location>
        <begin position="73"/>
        <end position="90"/>
    </location>
</feature>
<protein>
    <submittedName>
        <fullName evidence="3">Integral membrane protein</fullName>
    </submittedName>
</protein>
<name>A0A1I7UYM6_9PELO</name>
<feature type="transmembrane region" description="Helical" evidence="1">
    <location>
        <begin position="7"/>
        <end position="31"/>
    </location>
</feature>
<proteinExistence type="predicted"/>
<sequence length="136" mass="15596">MYRFQVILLRGVVLFIEIPGTLGHFVAHYVLDLPESWPMACHFYYSLILPAAAEVMVSIISLQVKKFKPKPNLRIDFIFLVILTAVLYLGEFSFPCLIISSVIISIFEAMYIWDICCAKIIMWSESERCEYTTSSG</sequence>
<evidence type="ECO:0000256" key="1">
    <source>
        <dbReference type="SAM" id="Phobius"/>
    </source>
</evidence>
<feature type="transmembrane region" description="Helical" evidence="1">
    <location>
        <begin position="43"/>
        <end position="61"/>
    </location>
</feature>
<evidence type="ECO:0000313" key="2">
    <source>
        <dbReference type="Proteomes" id="UP000095282"/>
    </source>
</evidence>
<keyword evidence="1" id="KW-0812">Transmembrane</keyword>
<evidence type="ECO:0000313" key="3">
    <source>
        <dbReference type="WBParaSite" id="Csp11.Scaffold630.g20650.t1"/>
    </source>
</evidence>
<accession>A0A1I7UYM6</accession>
<keyword evidence="2" id="KW-1185">Reference proteome</keyword>
<organism evidence="2 3">
    <name type="scientific">Caenorhabditis tropicalis</name>
    <dbReference type="NCBI Taxonomy" id="1561998"/>
    <lineage>
        <taxon>Eukaryota</taxon>
        <taxon>Metazoa</taxon>
        <taxon>Ecdysozoa</taxon>
        <taxon>Nematoda</taxon>
        <taxon>Chromadorea</taxon>
        <taxon>Rhabditida</taxon>
        <taxon>Rhabditina</taxon>
        <taxon>Rhabditomorpha</taxon>
        <taxon>Rhabditoidea</taxon>
        <taxon>Rhabditidae</taxon>
        <taxon>Peloderinae</taxon>
        <taxon>Caenorhabditis</taxon>
    </lineage>
</organism>
<keyword evidence="1" id="KW-1133">Transmembrane helix</keyword>
<dbReference type="WBParaSite" id="Csp11.Scaffold630.g20650.t1">
    <property type="protein sequence ID" value="Csp11.Scaffold630.g20650.t1"/>
    <property type="gene ID" value="Csp11.Scaffold630.g20650"/>
</dbReference>